<keyword evidence="8" id="KW-1185">Reference proteome</keyword>
<feature type="domain" description="RNA polymerase sigma-70 region 2" evidence="5">
    <location>
        <begin position="20"/>
        <end position="84"/>
    </location>
</feature>
<dbReference type="InterPro" id="IPR013249">
    <property type="entry name" value="RNA_pol_sigma70_r4_t2"/>
</dbReference>
<name>A0ABN8A856_9BACI</name>
<evidence type="ECO:0000259" key="5">
    <source>
        <dbReference type="Pfam" id="PF04542"/>
    </source>
</evidence>
<dbReference type="InterPro" id="IPR014284">
    <property type="entry name" value="RNA_pol_sigma-70_dom"/>
</dbReference>
<sequence length="181" mass="21627">MDLLLEKIDCNDSEEVMDYLMEKYGQDILFLAFSYVKNNEVAQDLTQEIFIKCFRALHTYKGASSVKTWIWRIAINHCKDYLKSWHYRNVMVSNNHWENSRTSNESVETVVIHKEEDEMLSRAVLQLPVNYREVLYLYYFENHSLKELEVILKVNINTIKTRLRKAKQLLKKVLEEIDDGR</sequence>
<dbReference type="PANTHER" id="PTHR43133:SF60">
    <property type="entry name" value="RNA POLYMERASE SIGMA FACTOR SIGV"/>
    <property type="match status" value="1"/>
</dbReference>
<evidence type="ECO:0000256" key="3">
    <source>
        <dbReference type="ARBA" id="ARBA00023082"/>
    </source>
</evidence>
<dbReference type="Gene3D" id="1.10.1740.10">
    <property type="match status" value="1"/>
</dbReference>
<dbReference type="NCBIfam" id="TIGR02937">
    <property type="entry name" value="sigma70-ECF"/>
    <property type="match status" value="1"/>
</dbReference>
<dbReference type="InterPro" id="IPR007627">
    <property type="entry name" value="RNA_pol_sigma70_r2"/>
</dbReference>
<evidence type="ECO:0000256" key="2">
    <source>
        <dbReference type="ARBA" id="ARBA00023015"/>
    </source>
</evidence>
<dbReference type="NCBIfam" id="NF006930">
    <property type="entry name" value="PRK09415.1"/>
    <property type="match status" value="1"/>
</dbReference>
<dbReference type="CDD" id="cd06171">
    <property type="entry name" value="Sigma70_r4"/>
    <property type="match status" value="1"/>
</dbReference>
<proteinExistence type="inferred from homology"/>
<dbReference type="SUPFAM" id="SSF88946">
    <property type="entry name" value="Sigma2 domain of RNA polymerase sigma factors"/>
    <property type="match status" value="1"/>
</dbReference>
<evidence type="ECO:0000259" key="6">
    <source>
        <dbReference type="Pfam" id="PF08281"/>
    </source>
</evidence>
<accession>A0ABN8A856</accession>
<dbReference type="Pfam" id="PF04542">
    <property type="entry name" value="Sigma70_r2"/>
    <property type="match status" value="1"/>
</dbReference>
<gene>
    <name evidence="7" type="primary">algU_2</name>
    <name evidence="7" type="ORF">BACCIP111883_02096</name>
</gene>
<evidence type="ECO:0000313" key="7">
    <source>
        <dbReference type="EMBL" id="CAG9621324.1"/>
    </source>
</evidence>
<dbReference type="Pfam" id="PF08281">
    <property type="entry name" value="Sigma70_r4_2"/>
    <property type="match status" value="1"/>
</dbReference>
<organism evidence="7 8">
    <name type="scientific">Sutcliffiella rhizosphaerae</name>
    <dbReference type="NCBI Taxonomy" id="2880967"/>
    <lineage>
        <taxon>Bacteria</taxon>
        <taxon>Bacillati</taxon>
        <taxon>Bacillota</taxon>
        <taxon>Bacilli</taxon>
        <taxon>Bacillales</taxon>
        <taxon>Bacillaceae</taxon>
        <taxon>Sutcliffiella</taxon>
    </lineage>
</organism>
<comment type="similarity">
    <text evidence="1">Belongs to the sigma-70 factor family. ECF subfamily.</text>
</comment>
<protein>
    <submittedName>
        <fullName evidence="7">RNA polymerase sigma-H factor</fullName>
    </submittedName>
</protein>
<dbReference type="PANTHER" id="PTHR43133">
    <property type="entry name" value="RNA POLYMERASE ECF-TYPE SIGMA FACTO"/>
    <property type="match status" value="1"/>
</dbReference>
<reference evidence="7 8" key="1">
    <citation type="submission" date="2021-10" db="EMBL/GenBank/DDBJ databases">
        <authorList>
            <person name="Criscuolo A."/>
        </authorList>
    </citation>
    <scope>NUCLEOTIDE SEQUENCE [LARGE SCALE GENOMIC DNA]</scope>
    <source>
        <strain evidence="8">CIP 111883</strain>
    </source>
</reference>
<dbReference type="InterPro" id="IPR039425">
    <property type="entry name" value="RNA_pol_sigma-70-like"/>
</dbReference>
<dbReference type="EMBL" id="CAKJTJ010000009">
    <property type="protein sequence ID" value="CAG9621324.1"/>
    <property type="molecule type" value="Genomic_DNA"/>
</dbReference>
<evidence type="ECO:0000313" key="8">
    <source>
        <dbReference type="Proteomes" id="UP000789833"/>
    </source>
</evidence>
<keyword evidence="2" id="KW-0805">Transcription regulation</keyword>
<dbReference type="Gene3D" id="1.10.10.10">
    <property type="entry name" value="Winged helix-like DNA-binding domain superfamily/Winged helix DNA-binding domain"/>
    <property type="match status" value="1"/>
</dbReference>
<comment type="caution">
    <text evidence="7">The sequence shown here is derived from an EMBL/GenBank/DDBJ whole genome shotgun (WGS) entry which is preliminary data.</text>
</comment>
<feature type="domain" description="RNA polymerase sigma factor 70 region 4 type 2" evidence="6">
    <location>
        <begin position="118"/>
        <end position="170"/>
    </location>
</feature>
<evidence type="ECO:0000256" key="4">
    <source>
        <dbReference type="ARBA" id="ARBA00023163"/>
    </source>
</evidence>
<dbReference type="InterPro" id="IPR013325">
    <property type="entry name" value="RNA_pol_sigma_r2"/>
</dbReference>
<dbReference type="SUPFAM" id="SSF88659">
    <property type="entry name" value="Sigma3 and sigma4 domains of RNA polymerase sigma factors"/>
    <property type="match status" value="1"/>
</dbReference>
<dbReference type="InterPro" id="IPR036388">
    <property type="entry name" value="WH-like_DNA-bd_sf"/>
</dbReference>
<dbReference type="InterPro" id="IPR013324">
    <property type="entry name" value="RNA_pol_sigma_r3/r4-like"/>
</dbReference>
<keyword evidence="3" id="KW-0731">Sigma factor</keyword>
<keyword evidence="4" id="KW-0804">Transcription</keyword>
<evidence type="ECO:0000256" key="1">
    <source>
        <dbReference type="ARBA" id="ARBA00010641"/>
    </source>
</evidence>
<dbReference type="Proteomes" id="UP000789833">
    <property type="component" value="Unassembled WGS sequence"/>
</dbReference>